<feature type="region of interest" description="Disordered" evidence="1">
    <location>
        <begin position="155"/>
        <end position="185"/>
    </location>
</feature>
<dbReference type="Gene3D" id="3.30.420.10">
    <property type="entry name" value="Ribonuclease H-like superfamily/Ribonuclease H"/>
    <property type="match status" value="1"/>
</dbReference>
<organism evidence="2 3">
    <name type="scientific">Cylicocyclus nassatus</name>
    <name type="common">Nematode worm</name>
    <dbReference type="NCBI Taxonomy" id="53992"/>
    <lineage>
        <taxon>Eukaryota</taxon>
        <taxon>Metazoa</taxon>
        <taxon>Ecdysozoa</taxon>
        <taxon>Nematoda</taxon>
        <taxon>Chromadorea</taxon>
        <taxon>Rhabditida</taxon>
        <taxon>Rhabditina</taxon>
        <taxon>Rhabditomorpha</taxon>
        <taxon>Strongyloidea</taxon>
        <taxon>Strongylidae</taxon>
        <taxon>Cylicocyclus</taxon>
    </lineage>
</organism>
<dbReference type="InterPro" id="IPR012337">
    <property type="entry name" value="RNaseH-like_sf"/>
</dbReference>
<reference evidence="2" key="1">
    <citation type="submission" date="2023-07" db="EMBL/GenBank/DDBJ databases">
        <authorList>
            <consortium name="CYATHOMIX"/>
        </authorList>
    </citation>
    <scope>NUCLEOTIDE SEQUENCE</scope>
    <source>
        <strain evidence="2">N/A</strain>
    </source>
</reference>
<gene>
    <name evidence="2" type="ORF">CYNAS_LOCUS19142</name>
</gene>
<dbReference type="SUPFAM" id="SSF53098">
    <property type="entry name" value="Ribonuclease H-like"/>
    <property type="match status" value="1"/>
</dbReference>
<evidence type="ECO:0000313" key="3">
    <source>
        <dbReference type="Proteomes" id="UP001176961"/>
    </source>
</evidence>
<sequence>MIDHFTKYVVAAPLPDCTAVTVAQAVMAECILKYGAMRQLISDNASYFKGENQVDLTRRHLAMDDLSPQQQLEALVAHALARDENPDALQQPREEMPDTSSSVTQNVYLDYPEEALLASDVESMNLSPASSLTLTASPPPGPSTDTQNLILVPVPSAEESKWTTVRDKPPASTSSGSPPPRRRASSPLFAEEMLHEEPLAVPSSSPYHDHPGGIPAQPIQDDIVGLRERLFNIYMQGHLEDTIAFRDRTLRMIEDLQDGTYDDFREIDSPVQPDQLRCMLAPKTWRGRCPVLYQVVSTGWHNGVILEAKNFFMPGPDRRELHCIILEYKAIKDFVWVYAVKPTRQAFTHPEGALERARIPRTTALDNNLVYYFRVSHYAFVTPREREDRVYDLVLSVKRRRTGINSFKAVLRSSGRHSRPQWDLPLRHADREGG</sequence>
<name>A0AA36MBT7_CYLNA</name>
<dbReference type="Proteomes" id="UP001176961">
    <property type="component" value="Unassembled WGS sequence"/>
</dbReference>
<protein>
    <recommendedName>
        <fullName evidence="4">Integrase catalytic domain-containing protein</fullName>
    </recommendedName>
</protein>
<feature type="compositionally biased region" description="Basic and acidic residues" evidence="1">
    <location>
        <begin position="158"/>
        <end position="169"/>
    </location>
</feature>
<dbReference type="AlphaFoldDB" id="A0AA36MBT7"/>
<evidence type="ECO:0008006" key="4">
    <source>
        <dbReference type="Google" id="ProtNLM"/>
    </source>
</evidence>
<dbReference type="InterPro" id="IPR036397">
    <property type="entry name" value="RNaseH_sf"/>
</dbReference>
<accession>A0AA36MBT7</accession>
<comment type="caution">
    <text evidence="2">The sequence shown here is derived from an EMBL/GenBank/DDBJ whole genome shotgun (WGS) entry which is preliminary data.</text>
</comment>
<evidence type="ECO:0000256" key="1">
    <source>
        <dbReference type="SAM" id="MobiDB-lite"/>
    </source>
</evidence>
<dbReference type="GO" id="GO:0003676">
    <property type="term" value="F:nucleic acid binding"/>
    <property type="evidence" value="ECO:0007669"/>
    <property type="project" value="InterPro"/>
</dbReference>
<evidence type="ECO:0000313" key="2">
    <source>
        <dbReference type="EMBL" id="CAJ0607159.1"/>
    </source>
</evidence>
<proteinExistence type="predicted"/>
<keyword evidence="3" id="KW-1185">Reference proteome</keyword>
<dbReference type="EMBL" id="CATQJL010000316">
    <property type="protein sequence ID" value="CAJ0607159.1"/>
    <property type="molecule type" value="Genomic_DNA"/>
</dbReference>